<dbReference type="InterPro" id="IPR025997">
    <property type="entry name" value="SBP_2_dom"/>
</dbReference>
<evidence type="ECO:0000256" key="3">
    <source>
        <dbReference type="ARBA" id="ARBA00022729"/>
    </source>
</evidence>
<comment type="similarity">
    <text evidence="2">Belongs to the bacterial solute-binding protein 2 family.</text>
</comment>
<dbReference type="SUPFAM" id="SSF53822">
    <property type="entry name" value="Periplasmic binding protein-like I"/>
    <property type="match status" value="1"/>
</dbReference>
<feature type="chain" id="PRO_5046243165" evidence="4">
    <location>
        <begin position="22"/>
        <end position="318"/>
    </location>
</feature>
<dbReference type="PANTHER" id="PTHR46847">
    <property type="entry name" value="D-ALLOSE-BINDING PERIPLASMIC PROTEIN-RELATED"/>
    <property type="match status" value="1"/>
</dbReference>
<feature type="domain" description="Periplasmic binding protein" evidence="5">
    <location>
        <begin position="27"/>
        <end position="282"/>
    </location>
</feature>
<proteinExistence type="inferred from homology"/>
<comment type="caution">
    <text evidence="6">The sequence shown here is derived from an EMBL/GenBank/DDBJ whole genome shotgun (WGS) entry which is preliminary data.</text>
</comment>
<dbReference type="RefSeq" id="WP_380186851.1">
    <property type="nucleotide sequence ID" value="NZ_JBHTBQ010000009.1"/>
</dbReference>
<reference evidence="7" key="1">
    <citation type="journal article" date="2019" name="Int. J. Syst. Evol. Microbiol.">
        <title>The Global Catalogue of Microorganisms (GCM) 10K type strain sequencing project: providing services to taxonomists for standard genome sequencing and annotation.</title>
        <authorList>
            <consortium name="The Broad Institute Genomics Platform"/>
            <consortium name="The Broad Institute Genome Sequencing Center for Infectious Disease"/>
            <person name="Wu L."/>
            <person name="Ma J."/>
        </authorList>
    </citation>
    <scope>NUCLEOTIDE SEQUENCE [LARGE SCALE GENOMIC DNA]</scope>
    <source>
        <strain evidence="7">CCUG 62945</strain>
    </source>
</reference>
<comment type="subcellular location">
    <subcellularLocation>
        <location evidence="1">Cell envelope</location>
    </subcellularLocation>
</comment>
<protein>
    <submittedName>
        <fullName evidence="6">Substrate-binding domain-containing protein</fullName>
    </submittedName>
</protein>
<dbReference type="EMBL" id="JBHTBQ010000009">
    <property type="protein sequence ID" value="MFC7419394.1"/>
    <property type="molecule type" value="Genomic_DNA"/>
</dbReference>
<dbReference type="InterPro" id="IPR028082">
    <property type="entry name" value="Peripla_BP_I"/>
</dbReference>
<keyword evidence="7" id="KW-1185">Reference proteome</keyword>
<accession>A0ABW2QWE0</accession>
<dbReference type="Pfam" id="PF13407">
    <property type="entry name" value="Peripla_BP_4"/>
    <property type="match status" value="1"/>
</dbReference>
<keyword evidence="3 4" id="KW-0732">Signal</keyword>
<evidence type="ECO:0000259" key="5">
    <source>
        <dbReference type="Pfam" id="PF13407"/>
    </source>
</evidence>
<sequence length="318" mass="35592">MRLIHFLLCMVFLQSACNVMAAPFKVIFIPKGATHIFWKEIARGAEDTAKNLNIEMVWRGPSLEDGVDAQARIIDFYIQQKYSGIILAPNSPEKLDKTIQEAIRKGIKVVVVDSPLTAQNKLPYVGTNNKEAGALAAAQAAKDFPQVKKILLLRYSPQHSSTSQREQGFLEHIRKLLPQAEIIDNQYTGITVQNAESSLHTILARIPDIELIFTPNESSTEGAVRALKAKNLSGKIRHYGFDFNHKINEAIKDGSLNGVVIQDPYLMGKKAMHTLFELLENKQIPALLETPALLITHKNMNNPEVRSKTDPFLKLYAR</sequence>
<feature type="signal peptide" evidence="4">
    <location>
        <begin position="1"/>
        <end position="21"/>
    </location>
</feature>
<evidence type="ECO:0000256" key="4">
    <source>
        <dbReference type="SAM" id="SignalP"/>
    </source>
</evidence>
<gene>
    <name evidence="6" type="ORF">ACFQNF_05825</name>
</gene>
<dbReference type="Proteomes" id="UP001596473">
    <property type="component" value="Unassembled WGS sequence"/>
</dbReference>
<name>A0ABW2QWE0_9NEIS</name>
<evidence type="ECO:0000256" key="1">
    <source>
        <dbReference type="ARBA" id="ARBA00004196"/>
    </source>
</evidence>
<evidence type="ECO:0000256" key="2">
    <source>
        <dbReference type="ARBA" id="ARBA00007639"/>
    </source>
</evidence>
<organism evidence="6 7">
    <name type="scientific">Iodobacter arcticus</name>
    <dbReference type="NCBI Taxonomy" id="590593"/>
    <lineage>
        <taxon>Bacteria</taxon>
        <taxon>Pseudomonadati</taxon>
        <taxon>Pseudomonadota</taxon>
        <taxon>Betaproteobacteria</taxon>
        <taxon>Neisseriales</taxon>
        <taxon>Chitinibacteraceae</taxon>
        <taxon>Iodobacter</taxon>
    </lineage>
</organism>
<evidence type="ECO:0000313" key="7">
    <source>
        <dbReference type="Proteomes" id="UP001596473"/>
    </source>
</evidence>
<evidence type="ECO:0000313" key="6">
    <source>
        <dbReference type="EMBL" id="MFC7419394.1"/>
    </source>
</evidence>
<dbReference type="Gene3D" id="3.40.50.2300">
    <property type="match status" value="2"/>
</dbReference>
<dbReference type="PANTHER" id="PTHR46847:SF1">
    <property type="entry name" value="D-ALLOSE-BINDING PERIPLASMIC PROTEIN-RELATED"/>
    <property type="match status" value="1"/>
</dbReference>